<sequence>MGMARRACAVRVIALLAVLVGARSCVLADTPPNHRRWGLWRPRLIAGVRSNVRDSAMFGIGWQGEGAVRSALRMCADDGSNGVQFGYVRHDGRAYAQQVIVDAQLQIKMNMDWILVEHKTRDHLPAFAWVLRITGEHIETEQDLRSASGASYVSLFLTAASGADEDDIEGQEEEPHVLSEIECTGHSSDVCIQGQSGRSVSALTPYKLMYKQPTYGTPPTLSFAARPPKLAYPEHIVSTWDASISALLVAKDASKHSKGPRRDLSQPVTVLGAWAREQQFASEQHVLRYMKDDGSGVRTLHADDPEAVDSCADARTCSVAVVQRVLERDFRVEIVFSEFAFDDELLVSLCGAALDERIERARRAFDDRFHAVFRGIAQNYKAGSTETRMATYALSNLLGGFGFFHGSSWVERENTEIATSTDAGIEPKNKLETREVAQVLGQDGKLAALTPQNFFTATPSRVVFPRGFLWDEGFHQLVVLQWDTQLALESLMSWLGVIRSSGWIPREQVLGFEARAAFPKHISHLMIQNPSVANPPTMLMPWQVLARRCHNMHQGTKENSLDRVHPEQDATCSAATWEHVANALGLHLRWLDTNQRTRDASAYQWKGRNERHRPQNGRNPFTWASGLDDYPRARVPSAQEKHLDLHTWMVWAHSAMVTITSLAGHSESSVDALKRRADELKSMMETQFGGGSDRHGLLFDLDRDGAQIEHVGYVSLFPLMLGVLPHDSPRVGAALAAMQDPEQLWSVAGIRSLSKSDDYYLKGDQYWTGPVWIPINYLLLGALHNKYAAYPGPYRERARALYDDLRRTIVTNMARNFEQQSTLFENYNDRTGDGQKGRLFTGWSSLIVLIMAEEYEGLIV</sequence>
<evidence type="ECO:0000256" key="10">
    <source>
        <dbReference type="ARBA" id="ARBA00023295"/>
    </source>
</evidence>
<keyword evidence="17" id="KW-1185">Reference proteome</keyword>
<keyword evidence="9" id="KW-0325">Glycoprotein</keyword>
<keyword evidence="4 12" id="KW-0378">Hydrolase</keyword>
<comment type="catalytic activity">
    <reaction evidence="12">
        <text>N(4)-(alpha-D-Glc-(1-&gt;2)-alpha-D-Glc-(1-&gt;3)-alpha-D-Glc-(1-&gt;3)-alpha-D-Man-(1-&gt;2)-alpha-D-Man-(1-&gt;2)-alpha-D-Man-(1-&gt;3)-[alpha-D-Man-(1-&gt;2)-alpha-D-Man-(1-&gt;3)-[alpha-D-Man-(1-&gt;2)-alpha-D-Man-(1-&gt;6)]-alpha-D-Man-(1-&gt;6)]-beta-D-Man-(1-&gt;4)-beta-D-GlcNAc-(1-&gt;4)-beta-D-GlcNAc)-L-asparaginyl-[protein] + H2O = N(4)-(alpha-D-Glc-(1-&gt;3)-alpha-D-Glc-(1-&gt;3)-alpha-D-Man-(1-&gt;2)-alpha-D-Man-(1-&gt;2)-alpha-D-Man-(1-&gt;3)-[alpha-D-Man-(1-&gt;2)-alpha-D-Man-(1-&gt;3)-[alpha-D-Man-(1-&gt;2)-alpha-D-Man-(1-&gt;6)]-alpha-D-Man-(1-&gt;6)]-beta-D-Man-(1-&gt;4)-beta-D-GlcNAc-(1-&gt;4)-beta-D-GlcNAc)-L-asparaginyl-[protein] + beta-D-glucose</text>
        <dbReference type="Rhea" id="RHEA:55988"/>
        <dbReference type="Rhea" id="RHEA-COMP:12806"/>
        <dbReference type="Rhea" id="RHEA-COMP:14355"/>
        <dbReference type="ChEBI" id="CHEBI:15377"/>
        <dbReference type="ChEBI" id="CHEBI:15903"/>
        <dbReference type="ChEBI" id="CHEBI:59082"/>
        <dbReference type="ChEBI" id="CHEBI:132537"/>
        <dbReference type="EC" id="3.2.1.106"/>
    </reaction>
</comment>
<evidence type="ECO:0000256" key="9">
    <source>
        <dbReference type="ARBA" id="ARBA00023180"/>
    </source>
</evidence>
<reference evidence="17" key="1">
    <citation type="journal article" date="2019" name="Nat. Commun.">
        <title>Expansion of phycobilisome linker gene families in mesophilic red algae.</title>
        <authorList>
            <person name="Lee J."/>
            <person name="Kim D."/>
            <person name="Bhattacharya D."/>
            <person name="Yoon H.S."/>
        </authorList>
    </citation>
    <scope>NUCLEOTIDE SEQUENCE [LARGE SCALE GENOMIC DNA]</scope>
    <source>
        <strain evidence="17">CCMP 1328</strain>
    </source>
</reference>
<evidence type="ECO:0000256" key="7">
    <source>
        <dbReference type="ARBA" id="ARBA00022989"/>
    </source>
</evidence>
<dbReference type="EMBL" id="VRMN01000015">
    <property type="protein sequence ID" value="KAA8491243.1"/>
    <property type="molecule type" value="Genomic_DNA"/>
</dbReference>
<keyword evidence="13" id="KW-0732">Signal</keyword>
<keyword evidence="5 12" id="KW-0256">Endoplasmic reticulum</keyword>
<keyword evidence="7" id="KW-1133">Transmembrane helix</keyword>
<dbReference type="GO" id="GO:0006487">
    <property type="term" value="P:protein N-linked glycosylation"/>
    <property type="evidence" value="ECO:0007669"/>
    <property type="project" value="UniProtKB-UniRule"/>
</dbReference>
<accession>A0A5J4YKU5</accession>
<comment type="similarity">
    <text evidence="2 12">Belongs to the glycosyl hydrolase 63 family.</text>
</comment>
<keyword evidence="3" id="KW-0812">Transmembrane</keyword>
<evidence type="ECO:0000256" key="13">
    <source>
        <dbReference type="SAM" id="SignalP"/>
    </source>
</evidence>
<dbReference type="OrthoDB" id="410058at2759"/>
<evidence type="ECO:0000259" key="15">
    <source>
        <dbReference type="Pfam" id="PF16923"/>
    </source>
</evidence>
<dbReference type="GO" id="GO:0005789">
    <property type="term" value="C:endoplasmic reticulum membrane"/>
    <property type="evidence" value="ECO:0007669"/>
    <property type="project" value="UniProtKB-SubCell"/>
</dbReference>
<evidence type="ECO:0000256" key="5">
    <source>
        <dbReference type="ARBA" id="ARBA00022824"/>
    </source>
</evidence>
<dbReference type="Proteomes" id="UP000324585">
    <property type="component" value="Unassembled WGS sequence"/>
</dbReference>
<name>A0A5J4YKU5_PORPP</name>
<keyword evidence="10 12" id="KW-0326">Glycosidase</keyword>
<keyword evidence="6" id="KW-0735">Signal-anchor</keyword>
<evidence type="ECO:0000256" key="4">
    <source>
        <dbReference type="ARBA" id="ARBA00022801"/>
    </source>
</evidence>
<dbReference type="Pfam" id="PF16923">
    <property type="entry name" value="Glyco_hydro_63N"/>
    <property type="match status" value="1"/>
</dbReference>
<dbReference type="InterPro" id="IPR008928">
    <property type="entry name" value="6-hairpin_glycosidase_sf"/>
</dbReference>
<dbReference type="InterPro" id="IPR038518">
    <property type="entry name" value="Glyco_hydro_63N_sf"/>
</dbReference>
<evidence type="ECO:0000256" key="3">
    <source>
        <dbReference type="ARBA" id="ARBA00022692"/>
    </source>
</evidence>
<dbReference type="InterPro" id="IPR031631">
    <property type="entry name" value="Glyco_hydro_63N"/>
</dbReference>
<protein>
    <recommendedName>
        <fullName evidence="11 12">Mannosyl-oligosaccharide glucosidase</fullName>
        <ecNumber evidence="11 12">3.2.1.106</ecNumber>
    </recommendedName>
</protein>
<proteinExistence type="inferred from homology"/>
<feature type="chain" id="PRO_5023858579" description="Mannosyl-oligosaccharide glucosidase" evidence="13">
    <location>
        <begin position="29"/>
        <end position="860"/>
    </location>
</feature>
<evidence type="ECO:0000313" key="17">
    <source>
        <dbReference type="Proteomes" id="UP000324585"/>
    </source>
</evidence>
<dbReference type="InterPro" id="IPR031335">
    <property type="entry name" value="Glyco_hydro_63_C"/>
</dbReference>
<dbReference type="Gene3D" id="1.50.10.10">
    <property type="match status" value="1"/>
</dbReference>
<comment type="function">
    <text evidence="12">Cleaves the distal alpha 1,2-linked glucose residue from the Glc(3)Man(9)GlcNAc(2) oligosaccharide precursor.</text>
</comment>
<evidence type="ECO:0000256" key="8">
    <source>
        <dbReference type="ARBA" id="ARBA00023136"/>
    </source>
</evidence>
<feature type="signal peptide" evidence="13">
    <location>
        <begin position="1"/>
        <end position="28"/>
    </location>
</feature>
<gene>
    <name evidence="16" type="ORF">FVE85_9538</name>
</gene>
<dbReference type="Pfam" id="PF03200">
    <property type="entry name" value="Glyco_hydro_63"/>
    <property type="match status" value="2"/>
</dbReference>
<comment type="subcellular location">
    <subcellularLocation>
        <location evidence="1 12">Endoplasmic reticulum membrane</location>
        <topology evidence="1 12">Single-pass type II membrane protein</topology>
    </subcellularLocation>
</comment>
<dbReference type="GO" id="GO:0009311">
    <property type="term" value="P:oligosaccharide metabolic process"/>
    <property type="evidence" value="ECO:0007669"/>
    <property type="project" value="UniProtKB-UniRule"/>
</dbReference>
<feature type="domain" description="Glycosyl hydrolase family 63 N-terminal" evidence="15">
    <location>
        <begin position="37"/>
        <end position="196"/>
    </location>
</feature>
<dbReference type="PANTHER" id="PTHR10412:SF11">
    <property type="entry name" value="MANNOSYL-OLIGOSACCHARIDE GLUCOSIDASE"/>
    <property type="match status" value="1"/>
</dbReference>
<dbReference type="AlphaFoldDB" id="A0A5J4YKU5"/>
<dbReference type="SUPFAM" id="SSF48208">
    <property type="entry name" value="Six-hairpin glycosidases"/>
    <property type="match status" value="1"/>
</dbReference>
<evidence type="ECO:0000256" key="2">
    <source>
        <dbReference type="ARBA" id="ARBA00010833"/>
    </source>
</evidence>
<comment type="caution">
    <text evidence="16">The sequence shown here is derived from an EMBL/GenBank/DDBJ whole genome shotgun (WGS) entry which is preliminary data.</text>
</comment>
<feature type="domain" description="Glycosyl hydrolase family 63 C-terminal" evidence="14">
    <location>
        <begin position="706"/>
        <end position="853"/>
    </location>
</feature>
<evidence type="ECO:0000256" key="12">
    <source>
        <dbReference type="RuleBase" id="RU368089"/>
    </source>
</evidence>
<dbReference type="Gene3D" id="2.70.98.110">
    <property type="entry name" value="Glycosyl hydrolase family 63, N-terminal domain"/>
    <property type="match status" value="1"/>
</dbReference>
<organism evidence="16 17">
    <name type="scientific">Porphyridium purpureum</name>
    <name type="common">Red alga</name>
    <name type="synonym">Porphyridium cruentum</name>
    <dbReference type="NCBI Taxonomy" id="35688"/>
    <lineage>
        <taxon>Eukaryota</taxon>
        <taxon>Rhodophyta</taxon>
        <taxon>Bangiophyceae</taxon>
        <taxon>Porphyridiales</taxon>
        <taxon>Porphyridiaceae</taxon>
        <taxon>Porphyridium</taxon>
    </lineage>
</organism>
<dbReference type="EC" id="3.2.1.106" evidence="11 12"/>
<keyword evidence="8" id="KW-0472">Membrane</keyword>
<feature type="domain" description="Glycosyl hydrolase family 63 C-terminal" evidence="14">
    <location>
        <begin position="351"/>
        <end position="683"/>
    </location>
</feature>
<dbReference type="PANTHER" id="PTHR10412">
    <property type="entry name" value="MANNOSYL-OLIGOSACCHARIDE GLUCOSIDASE"/>
    <property type="match status" value="1"/>
</dbReference>
<dbReference type="GO" id="GO:0004573">
    <property type="term" value="F:Glc3Man9GlcNAc2 oligosaccharide glucosidase activity"/>
    <property type="evidence" value="ECO:0007669"/>
    <property type="project" value="UniProtKB-UniRule"/>
</dbReference>
<evidence type="ECO:0000256" key="6">
    <source>
        <dbReference type="ARBA" id="ARBA00022968"/>
    </source>
</evidence>
<evidence type="ECO:0000256" key="1">
    <source>
        <dbReference type="ARBA" id="ARBA00004648"/>
    </source>
</evidence>
<evidence type="ECO:0000256" key="11">
    <source>
        <dbReference type="ARBA" id="ARBA00038888"/>
    </source>
</evidence>
<evidence type="ECO:0000259" key="14">
    <source>
        <dbReference type="Pfam" id="PF03200"/>
    </source>
</evidence>
<dbReference type="InterPro" id="IPR004888">
    <property type="entry name" value="Glycoside_hydrolase_63"/>
</dbReference>
<dbReference type="InterPro" id="IPR012341">
    <property type="entry name" value="6hp_glycosidase-like_sf"/>
</dbReference>
<evidence type="ECO:0000313" key="16">
    <source>
        <dbReference type="EMBL" id="KAA8491243.1"/>
    </source>
</evidence>